<dbReference type="EMBL" id="JAPXFL010000007">
    <property type="protein sequence ID" value="KAK9503701.1"/>
    <property type="molecule type" value="Genomic_DNA"/>
</dbReference>
<keyword evidence="2" id="KW-1185">Reference proteome</keyword>
<dbReference type="Proteomes" id="UP001461498">
    <property type="component" value="Unassembled WGS sequence"/>
</dbReference>
<accession>A0AAW1CZ21</accession>
<organism evidence="1 2">
    <name type="scientific">Rhynocoris fuscipes</name>
    <dbReference type="NCBI Taxonomy" id="488301"/>
    <lineage>
        <taxon>Eukaryota</taxon>
        <taxon>Metazoa</taxon>
        <taxon>Ecdysozoa</taxon>
        <taxon>Arthropoda</taxon>
        <taxon>Hexapoda</taxon>
        <taxon>Insecta</taxon>
        <taxon>Pterygota</taxon>
        <taxon>Neoptera</taxon>
        <taxon>Paraneoptera</taxon>
        <taxon>Hemiptera</taxon>
        <taxon>Heteroptera</taxon>
        <taxon>Panheteroptera</taxon>
        <taxon>Cimicomorpha</taxon>
        <taxon>Reduviidae</taxon>
        <taxon>Harpactorinae</taxon>
        <taxon>Harpactorini</taxon>
        <taxon>Rhynocoris</taxon>
    </lineage>
</organism>
<protein>
    <submittedName>
        <fullName evidence="1">Uncharacterized protein</fullName>
    </submittedName>
</protein>
<evidence type="ECO:0000313" key="1">
    <source>
        <dbReference type="EMBL" id="KAK9503701.1"/>
    </source>
</evidence>
<name>A0AAW1CZ21_9HEMI</name>
<comment type="caution">
    <text evidence="1">The sequence shown here is derived from an EMBL/GenBank/DDBJ whole genome shotgun (WGS) entry which is preliminary data.</text>
</comment>
<dbReference type="AlphaFoldDB" id="A0AAW1CZ21"/>
<evidence type="ECO:0000313" key="2">
    <source>
        <dbReference type="Proteomes" id="UP001461498"/>
    </source>
</evidence>
<reference evidence="1 2" key="1">
    <citation type="submission" date="2022-12" db="EMBL/GenBank/DDBJ databases">
        <title>Chromosome-level genome assembly of true bugs.</title>
        <authorList>
            <person name="Ma L."/>
            <person name="Li H."/>
        </authorList>
    </citation>
    <scope>NUCLEOTIDE SEQUENCE [LARGE SCALE GENOMIC DNA]</scope>
    <source>
        <strain evidence="1">Lab_2022b</strain>
    </source>
</reference>
<gene>
    <name evidence="1" type="ORF">O3M35_010206</name>
</gene>
<sequence>MRRLYQNFKSIGSKLLANIEAQSSKFCVHHILRTALASIKIFLLLSPEGHGVSKCKFTCHSAGIEPVVNARVRIHDQKSMTLTIQLAI</sequence>
<proteinExistence type="predicted"/>